<organism evidence="2 3">
    <name type="scientific">Blattamonas nauphoetae</name>
    <dbReference type="NCBI Taxonomy" id="2049346"/>
    <lineage>
        <taxon>Eukaryota</taxon>
        <taxon>Metamonada</taxon>
        <taxon>Preaxostyla</taxon>
        <taxon>Oxymonadida</taxon>
        <taxon>Blattamonas</taxon>
    </lineage>
</organism>
<accession>A0ABQ9X3Z7</accession>
<protein>
    <submittedName>
        <fullName evidence="2">Uncharacterized protein</fullName>
    </submittedName>
</protein>
<evidence type="ECO:0000256" key="1">
    <source>
        <dbReference type="SAM" id="MobiDB-lite"/>
    </source>
</evidence>
<reference evidence="2 3" key="1">
    <citation type="journal article" date="2022" name="bioRxiv">
        <title>Genomics of Preaxostyla Flagellates Illuminates Evolutionary Transitions and the Path Towards Mitochondrial Loss.</title>
        <authorList>
            <person name="Novak L.V.F."/>
            <person name="Treitli S.C."/>
            <person name="Pyrih J."/>
            <person name="Halakuc P."/>
            <person name="Pipaliya S.V."/>
            <person name="Vacek V."/>
            <person name="Brzon O."/>
            <person name="Soukal P."/>
            <person name="Eme L."/>
            <person name="Dacks J.B."/>
            <person name="Karnkowska A."/>
            <person name="Elias M."/>
            <person name="Hampl V."/>
        </authorList>
    </citation>
    <scope>NUCLEOTIDE SEQUENCE [LARGE SCALE GENOMIC DNA]</scope>
    <source>
        <strain evidence="2">NAU3</strain>
        <tissue evidence="2">Gut</tissue>
    </source>
</reference>
<dbReference type="EMBL" id="JARBJD010000229">
    <property type="protein sequence ID" value="KAK2946410.1"/>
    <property type="molecule type" value="Genomic_DNA"/>
</dbReference>
<feature type="region of interest" description="Disordered" evidence="1">
    <location>
        <begin position="560"/>
        <end position="588"/>
    </location>
</feature>
<dbReference type="Proteomes" id="UP001281761">
    <property type="component" value="Unassembled WGS sequence"/>
</dbReference>
<keyword evidence="3" id="KW-1185">Reference proteome</keyword>
<evidence type="ECO:0000313" key="2">
    <source>
        <dbReference type="EMBL" id="KAK2946410.1"/>
    </source>
</evidence>
<proteinExistence type="predicted"/>
<feature type="compositionally biased region" description="Pro residues" evidence="1">
    <location>
        <begin position="566"/>
        <end position="588"/>
    </location>
</feature>
<sequence>MLDYQIMWCSPKVRLALVKADLIPQIIITLNPLSLSFNETGDFHVTIMRIIICCVMVATPDALTQLEIEDGNEQHAVHETVLQQGLIPSEKNRQEPQFFGTVSDLFWTQTLFVCDLCRLSSDDLSNGVHLMIDCNDEMGFRIDPMFPVIQDTSERRKTQNTSLRIKEALPALPLEQVSLKVEQSQNKALVFQSLVATVKFQPALDDFLEADAVGFLESVGLYTEESADTFLIRFGRTVDESSTNFVQSALVLLSSPSQAITTATLTMLESLFEYCSMKVHVALIMNDLIPQLITTLNPLSLSFAEAEDIHINLLSILHIFLWLSTPLGLGQLEISDCNEQQTVHETILTEVVTPLEKLLHISPCYHRTMEIVLEYAPNPSDADSKLLAYTVAQFKVVLDSYSLSTHTLPLPSASPSPPTPSHSPLPLPHPPLCLSLSTHTLPLCLSLTTHTLPLPSASPSPPTPSHSPLPLPHHPHPPTLPLLTTHALPLPLPLPHHPHPPTPCLSLTTHTLPLPSASPSPPTPSHSLCLSLTTHTLPLPLPLPHHPHPPTPLCLSLTTHTLPLPSASPSPPTPSHSPLPLPHHPHPPTPLCLSLTTHTLLLPSATPKIRKSIN</sequence>
<feature type="compositionally biased region" description="Low complexity" evidence="1">
    <location>
        <begin position="504"/>
        <end position="515"/>
    </location>
</feature>
<evidence type="ECO:0000313" key="3">
    <source>
        <dbReference type="Proteomes" id="UP001281761"/>
    </source>
</evidence>
<comment type="caution">
    <text evidence="2">The sequence shown here is derived from an EMBL/GenBank/DDBJ whole genome shotgun (WGS) entry which is preliminary data.</text>
</comment>
<gene>
    <name evidence="2" type="ORF">BLNAU_18661</name>
</gene>
<feature type="compositionally biased region" description="Pro residues" evidence="1">
    <location>
        <begin position="456"/>
        <end position="480"/>
    </location>
</feature>
<feature type="region of interest" description="Disordered" evidence="1">
    <location>
        <begin position="455"/>
        <end position="484"/>
    </location>
</feature>
<feature type="region of interest" description="Disordered" evidence="1">
    <location>
        <begin position="501"/>
        <end position="526"/>
    </location>
</feature>
<name>A0ABQ9X3Z7_9EUKA</name>